<dbReference type="PATRIC" id="fig|1348973.3.peg.821"/>
<dbReference type="InterPro" id="IPR005229">
    <property type="entry name" value="YicC/YloC-like"/>
</dbReference>
<evidence type="ECO:0000313" key="9">
    <source>
        <dbReference type="Proteomes" id="UP000027936"/>
    </source>
</evidence>
<dbReference type="EMBL" id="JJRY01000002">
    <property type="protein sequence ID" value="KEF39825.1"/>
    <property type="molecule type" value="Genomic_DNA"/>
</dbReference>
<evidence type="ECO:0000259" key="6">
    <source>
        <dbReference type="Pfam" id="PF03755"/>
    </source>
</evidence>
<dbReference type="Pfam" id="PF08340">
    <property type="entry name" value="YicC-like_C"/>
    <property type="match status" value="1"/>
</dbReference>
<comment type="caution">
    <text evidence="8">The sequence shown here is derived from an EMBL/GenBank/DDBJ whole genome shotgun (WGS) entry which is preliminary data.</text>
</comment>
<dbReference type="PANTHER" id="PTHR30636:SF3">
    <property type="entry name" value="UPF0701 PROTEIN YICC"/>
    <property type="match status" value="1"/>
</dbReference>
<evidence type="ECO:0000256" key="5">
    <source>
        <dbReference type="ARBA" id="ARBA00035648"/>
    </source>
</evidence>
<dbReference type="InterPro" id="IPR013527">
    <property type="entry name" value="YicC-like_N"/>
</dbReference>
<proteinExistence type="inferred from homology"/>
<dbReference type="GO" id="GO:0004521">
    <property type="term" value="F:RNA endonuclease activity"/>
    <property type="evidence" value="ECO:0007669"/>
    <property type="project" value="InterPro"/>
</dbReference>
<accession>A0A072P2W8</accession>
<feature type="domain" description="Endoribonuclease YicC-like C-terminal" evidence="7">
    <location>
        <begin position="177"/>
        <end position="293"/>
    </location>
</feature>
<evidence type="ECO:0000256" key="2">
    <source>
        <dbReference type="ARBA" id="ARBA00022722"/>
    </source>
</evidence>
<keyword evidence="4" id="KW-0378">Hydrolase</keyword>
<reference evidence="8 9" key="1">
    <citation type="submission" date="2014-04" db="EMBL/GenBank/DDBJ databases">
        <title>Draft genome sequence of Bacillus azotoformans MEV2011, a (co-) denitrifying strain unable to grow in the presence of oxygen.</title>
        <authorList>
            <person name="Nielsen M."/>
            <person name="Schreiber L."/>
            <person name="Finster K."/>
            <person name="Schramm A."/>
        </authorList>
    </citation>
    <scope>NUCLEOTIDE SEQUENCE [LARGE SCALE GENOMIC DNA]</scope>
    <source>
        <strain evidence="8 9">MEV2011</strain>
    </source>
</reference>
<comment type="cofactor">
    <cofactor evidence="1">
        <name>a divalent metal cation</name>
        <dbReference type="ChEBI" id="CHEBI:60240"/>
    </cofactor>
</comment>
<gene>
    <name evidence="8" type="ORF">M670_00849</name>
</gene>
<dbReference type="NCBIfam" id="TIGR00255">
    <property type="entry name" value="YicC/YloC family endoribonuclease"/>
    <property type="match status" value="1"/>
</dbReference>
<dbReference type="Pfam" id="PF03755">
    <property type="entry name" value="YicC-like_N"/>
    <property type="match status" value="1"/>
</dbReference>
<organism evidence="8 9">
    <name type="scientific">Schinkia azotoformans MEV2011</name>
    <dbReference type="NCBI Taxonomy" id="1348973"/>
    <lineage>
        <taxon>Bacteria</taxon>
        <taxon>Bacillati</taxon>
        <taxon>Bacillota</taxon>
        <taxon>Bacilli</taxon>
        <taxon>Bacillales</taxon>
        <taxon>Bacillaceae</taxon>
        <taxon>Calidifontibacillus/Schinkia group</taxon>
        <taxon>Schinkia</taxon>
    </lineage>
</organism>
<dbReference type="PANTHER" id="PTHR30636">
    <property type="entry name" value="UPF0701 PROTEIN YICC"/>
    <property type="match status" value="1"/>
</dbReference>
<feature type="domain" description="Endoribonuclease YicC-like N-terminal" evidence="6">
    <location>
        <begin position="2"/>
        <end position="156"/>
    </location>
</feature>
<dbReference type="AlphaFoldDB" id="A0A072P2W8"/>
<sequence>MIVSMTGFGRSKKEFDSFKVIVEMKSVNHRFCEISVRMPRQFLLFEEKIKKTVNQYIQRGRVDVFVTVEGEGYISRFLQVDWDLISQYEKAFVKTKDMYKLEGALSIDSLLHLPEVFTINENEDGVEELEAVILEVTNAAAIELHNMRKIEGMALKNDIAERLYIINEIVQNLKPYSVQVVEKYRERLEKKMKDFLDGKYEADEGRILTEVAIFADKADINEELTRLDSHVSQFFKIIDTEGSVGRKLDFLVQEMNREMNTIGSKANDVVISQKVVEMKSELEKIKEQVQNIE</sequence>
<evidence type="ECO:0000256" key="1">
    <source>
        <dbReference type="ARBA" id="ARBA00001968"/>
    </source>
</evidence>
<dbReference type="OrthoDB" id="9771229at2"/>
<evidence type="ECO:0000259" key="7">
    <source>
        <dbReference type="Pfam" id="PF08340"/>
    </source>
</evidence>
<dbReference type="Proteomes" id="UP000027936">
    <property type="component" value="Unassembled WGS sequence"/>
</dbReference>
<evidence type="ECO:0000256" key="4">
    <source>
        <dbReference type="ARBA" id="ARBA00022801"/>
    </source>
</evidence>
<dbReference type="GO" id="GO:0016787">
    <property type="term" value="F:hydrolase activity"/>
    <property type="evidence" value="ECO:0007669"/>
    <property type="project" value="UniProtKB-KW"/>
</dbReference>
<keyword evidence="2" id="KW-0540">Nuclease</keyword>
<dbReference type="RefSeq" id="WP_035193542.1">
    <property type="nucleotide sequence ID" value="NZ_JJRY01000002.1"/>
</dbReference>
<evidence type="ECO:0000256" key="3">
    <source>
        <dbReference type="ARBA" id="ARBA00022759"/>
    </source>
</evidence>
<keyword evidence="3" id="KW-0255">Endonuclease</keyword>
<evidence type="ECO:0000313" key="8">
    <source>
        <dbReference type="EMBL" id="KEF39825.1"/>
    </source>
</evidence>
<protein>
    <submittedName>
        <fullName evidence="8">TIGR00255 family protein</fullName>
    </submittedName>
</protein>
<comment type="similarity">
    <text evidence="5">Belongs to the YicC/YloC family.</text>
</comment>
<name>A0A072P2W8_SCHAZ</name>
<dbReference type="InterPro" id="IPR013551">
    <property type="entry name" value="YicC-like_C"/>
</dbReference>